<proteinExistence type="predicted"/>
<evidence type="ECO:0000256" key="1">
    <source>
        <dbReference type="SAM" id="MobiDB-lite"/>
    </source>
</evidence>
<gene>
    <name evidence="2" type="ORF">FB45DRAFT_883352</name>
</gene>
<keyword evidence="3" id="KW-1185">Reference proteome</keyword>
<evidence type="ECO:0000313" key="2">
    <source>
        <dbReference type="EMBL" id="KAJ7602329.1"/>
    </source>
</evidence>
<accession>A0AAD7AXB9</accession>
<feature type="region of interest" description="Disordered" evidence="1">
    <location>
        <begin position="177"/>
        <end position="201"/>
    </location>
</feature>
<sequence length="330" mass="36523">MCNEFSGTQTGLKGFGTLMPTDPDVGINAPMSSSMIRYYLPSQKSLKKVVRQPLAPPVIIGVHHSTTLTTCLQNYETMLHYKPVAQDYTVLASRRWSQSLRSPKKRTPELSKFLEGMRDRDGGNDYHVHPIVLKCDIMTFSTLHCLLMAFYGPRRAMSWREPTPHTSLSRTFQAHLPHLPGSNTPSEHHKAPTSTPQLSPFDLEGRRVSPLQPAVPFLSPTPEPTARPTRGQPANMWLLDACCFHHYLPLPTAYCSGEVSDVQGPAWPGCPGMGPAWDGSGSIFPEPKPKPAQAEPKPKTRAYQSSSIKLLSRFSALLGVLLLTRWDSGV</sequence>
<feature type="region of interest" description="Disordered" evidence="1">
    <location>
        <begin position="278"/>
        <end position="301"/>
    </location>
</feature>
<evidence type="ECO:0000313" key="3">
    <source>
        <dbReference type="Proteomes" id="UP001221142"/>
    </source>
</evidence>
<dbReference type="EMBL" id="JARKIF010000233">
    <property type="protein sequence ID" value="KAJ7602329.1"/>
    <property type="molecule type" value="Genomic_DNA"/>
</dbReference>
<dbReference type="Proteomes" id="UP001221142">
    <property type="component" value="Unassembled WGS sequence"/>
</dbReference>
<comment type="caution">
    <text evidence="2">The sequence shown here is derived from an EMBL/GenBank/DDBJ whole genome shotgun (WGS) entry which is preliminary data.</text>
</comment>
<dbReference type="AlphaFoldDB" id="A0AAD7AXB9"/>
<name>A0AAD7AXB9_9AGAR</name>
<organism evidence="2 3">
    <name type="scientific">Roridomyces roridus</name>
    <dbReference type="NCBI Taxonomy" id="1738132"/>
    <lineage>
        <taxon>Eukaryota</taxon>
        <taxon>Fungi</taxon>
        <taxon>Dikarya</taxon>
        <taxon>Basidiomycota</taxon>
        <taxon>Agaricomycotina</taxon>
        <taxon>Agaricomycetes</taxon>
        <taxon>Agaricomycetidae</taxon>
        <taxon>Agaricales</taxon>
        <taxon>Marasmiineae</taxon>
        <taxon>Mycenaceae</taxon>
        <taxon>Roridomyces</taxon>
    </lineage>
</organism>
<protein>
    <submittedName>
        <fullName evidence="2">Uncharacterized protein</fullName>
    </submittedName>
</protein>
<reference evidence="2" key="1">
    <citation type="submission" date="2023-03" db="EMBL/GenBank/DDBJ databases">
        <title>Massive genome expansion in bonnet fungi (Mycena s.s.) driven by repeated elements and novel gene families across ecological guilds.</title>
        <authorList>
            <consortium name="Lawrence Berkeley National Laboratory"/>
            <person name="Harder C.B."/>
            <person name="Miyauchi S."/>
            <person name="Viragh M."/>
            <person name="Kuo A."/>
            <person name="Thoen E."/>
            <person name="Andreopoulos B."/>
            <person name="Lu D."/>
            <person name="Skrede I."/>
            <person name="Drula E."/>
            <person name="Henrissat B."/>
            <person name="Morin E."/>
            <person name="Kohler A."/>
            <person name="Barry K."/>
            <person name="LaButti K."/>
            <person name="Morin E."/>
            <person name="Salamov A."/>
            <person name="Lipzen A."/>
            <person name="Mereny Z."/>
            <person name="Hegedus B."/>
            <person name="Baldrian P."/>
            <person name="Stursova M."/>
            <person name="Weitz H."/>
            <person name="Taylor A."/>
            <person name="Grigoriev I.V."/>
            <person name="Nagy L.G."/>
            <person name="Martin F."/>
            <person name="Kauserud H."/>
        </authorList>
    </citation>
    <scope>NUCLEOTIDE SEQUENCE</scope>
    <source>
        <strain evidence="2">9284</strain>
    </source>
</reference>